<dbReference type="InterPro" id="IPR050769">
    <property type="entry name" value="NAT_camello-type"/>
</dbReference>
<dbReference type="PROSITE" id="PS51186">
    <property type="entry name" value="GNAT"/>
    <property type="match status" value="1"/>
</dbReference>
<evidence type="ECO:0000256" key="1">
    <source>
        <dbReference type="ARBA" id="ARBA00022679"/>
    </source>
</evidence>
<dbReference type="PANTHER" id="PTHR13947:SF37">
    <property type="entry name" value="LD18367P"/>
    <property type="match status" value="1"/>
</dbReference>
<name>A0A2T6FWF4_9BACL</name>
<dbReference type="SUPFAM" id="SSF55729">
    <property type="entry name" value="Acyl-CoA N-acyltransferases (Nat)"/>
    <property type="match status" value="1"/>
</dbReference>
<dbReference type="InterPro" id="IPR016181">
    <property type="entry name" value="Acyl_CoA_acyltransferase"/>
</dbReference>
<dbReference type="GO" id="GO:0008080">
    <property type="term" value="F:N-acetyltransferase activity"/>
    <property type="evidence" value="ECO:0007669"/>
    <property type="project" value="InterPro"/>
</dbReference>
<protein>
    <submittedName>
        <fullName evidence="3">GNAT family N-acetyltransferase</fullName>
    </submittedName>
</protein>
<evidence type="ECO:0000259" key="2">
    <source>
        <dbReference type="PROSITE" id="PS51186"/>
    </source>
</evidence>
<reference evidence="3 4" key="1">
    <citation type="submission" date="2018-03" db="EMBL/GenBank/DDBJ databases">
        <title>Genome sequence of Paenibacillus elgii strain AC13 an antimicrobial compound producing bacteria.</title>
        <authorList>
            <person name="Kurokawa A.S."/>
            <person name="Araujo J.F."/>
            <person name="Costa R.A."/>
            <person name="Ortega D.B."/>
            <person name="Pires A.S."/>
            <person name="Pappas G.J.Jr."/>
            <person name="Franco O.L."/>
            <person name="Barreto C."/>
            <person name="Magalhaes B.S."/>
            <person name="Kruger R.H."/>
        </authorList>
    </citation>
    <scope>NUCLEOTIDE SEQUENCE [LARGE SCALE GENOMIC DNA]</scope>
    <source>
        <strain evidence="3 4">AC13</strain>
    </source>
</reference>
<sequence length="173" mass="19855">MDIIKKILIRDAMESEQNIIRAIVEEAYVEYVKRMEESMREEYYRRLLTTLETKGFVERIVAEFDGNIVGSVLLYPSTSSANERVVRNPGWAELRLLAVLPSARGQGVGASLIQECIRRARINGEKTIGLHTKDEMRSAVHLYERLGFTRFQELDFSPATGILIKGYCYNFDE</sequence>
<dbReference type="CDD" id="cd04301">
    <property type="entry name" value="NAT_SF"/>
    <property type="match status" value="1"/>
</dbReference>
<comment type="caution">
    <text evidence="3">The sequence shown here is derived from an EMBL/GenBank/DDBJ whole genome shotgun (WGS) entry which is preliminary data.</text>
</comment>
<dbReference type="PANTHER" id="PTHR13947">
    <property type="entry name" value="GNAT FAMILY N-ACETYLTRANSFERASE"/>
    <property type="match status" value="1"/>
</dbReference>
<dbReference type="InterPro" id="IPR000182">
    <property type="entry name" value="GNAT_dom"/>
</dbReference>
<dbReference type="Pfam" id="PF00583">
    <property type="entry name" value="Acetyltransf_1"/>
    <property type="match status" value="1"/>
</dbReference>
<feature type="domain" description="N-acetyltransferase" evidence="2">
    <location>
        <begin position="7"/>
        <end position="169"/>
    </location>
</feature>
<dbReference type="Gene3D" id="3.40.630.30">
    <property type="match status" value="1"/>
</dbReference>
<accession>A0A2T6FWF4</accession>
<gene>
    <name evidence="3" type="ORF">C8Z91_27635</name>
</gene>
<dbReference type="EMBL" id="PYHP01000072">
    <property type="protein sequence ID" value="PUA36215.1"/>
    <property type="molecule type" value="Genomic_DNA"/>
</dbReference>
<dbReference type="Proteomes" id="UP000244184">
    <property type="component" value="Unassembled WGS sequence"/>
</dbReference>
<proteinExistence type="predicted"/>
<dbReference type="RefSeq" id="WP_108534109.1">
    <property type="nucleotide sequence ID" value="NZ_PYHP01000072.1"/>
</dbReference>
<evidence type="ECO:0000313" key="4">
    <source>
        <dbReference type="Proteomes" id="UP000244184"/>
    </source>
</evidence>
<dbReference type="AlphaFoldDB" id="A0A2T6FWF4"/>
<keyword evidence="1 3" id="KW-0808">Transferase</keyword>
<organism evidence="3 4">
    <name type="scientific">Paenibacillus elgii</name>
    <dbReference type="NCBI Taxonomy" id="189691"/>
    <lineage>
        <taxon>Bacteria</taxon>
        <taxon>Bacillati</taxon>
        <taxon>Bacillota</taxon>
        <taxon>Bacilli</taxon>
        <taxon>Bacillales</taxon>
        <taxon>Paenibacillaceae</taxon>
        <taxon>Paenibacillus</taxon>
    </lineage>
</organism>
<evidence type="ECO:0000313" key="3">
    <source>
        <dbReference type="EMBL" id="PUA36215.1"/>
    </source>
</evidence>